<sequence>MKHHFPPEPISLIGNHVELHPLKMEHCETLTKAVLDGELWKLWFTLVPSPEAMKQWIEKALTEEKEKSSLPFVVQSKVDGKIIGSTRYMNIEKTDKRLEIGSTWYSKEYQKTFVNTECKFLLLEHAFENLDCIAVEFRTHRLNQNSRKAIERLGATLDGILRNHRTMPNGTLRDTAVYSIISSEWPTTRSHLKFKLERKSR</sequence>
<keyword evidence="2" id="KW-0808">Transferase</keyword>
<dbReference type="PANTHER" id="PTHR43610">
    <property type="entry name" value="BLL6696 PROTEIN"/>
    <property type="match status" value="1"/>
</dbReference>
<evidence type="ECO:0000259" key="1">
    <source>
        <dbReference type="Pfam" id="PF13302"/>
    </source>
</evidence>
<dbReference type="Gene3D" id="3.40.630.30">
    <property type="match status" value="1"/>
</dbReference>
<dbReference type="GO" id="GO:0016747">
    <property type="term" value="F:acyltransferase activity, transferring groups other than amino-acyl groups"/>
    <property type="evidence" value="ECO:0007669"/>
    <property type="project" value="InterPro"/>
</dbReference>
<gene>
    <name evidence="2" type="ORF">LEP1GSC081_3872</name>
</gene>
<reference evidence="2 3" key="1">
    <citation type="submission" date="2012-10" db="EMBL/GenBank/DDBJ databases">
        <authorList>
            <person name="Harkins D.M."/>
            <person name="Durkin A.S."/>
            <person name="Brinkac L.M."/>
            <person name="Selengut J.D."/>
            <person name="Sanka R."/>
            <person name="DePew J."/>
            <person name="Purushe J."/>
            <person name="Peacock S.J."/>
            <person name="Thaipadungpanit J."/>
            <person name="Wuthiekanun V.W."/>
            <person name="Day N.P."/>
            <person name="Vinetz J.M."/>
            <person name="Sutton G.G."/>
            <person name="Nelson W.C."/>
            <person name="Fouts D.E."/>
        </authorList>
    </citation>
    <scope>NUCLEOTIDE SEQUENCE [LARGE SCALE GENOMIC DNA]</scope>
    <source>
        <strain evidence="2 3">H1</strain>
    </source>
</reference>
<name>A0A0E2AZT3_9LEPT</name>
<dbReference type="SUPFAM" id="SSF55729">
    <property type="entry name" value="Acyl-CoA N-acyltransferases (Nat)"/>
    <property type="match status" value="1"/>
</dbReference>
<dbReference type="RefSeq" id="WP_004762898.1">
    <property type="nucleotide sequence ID" value="NZ_AHMY02000054.1"/>
</dbReference>
<dbReference type="PANTHER" id="PTHR43610:SF1">
    <property type="entry name" value="N-ACETYLTRANSFERASE DOMAIN-CONTAINING PROTEIN"/>
    <property type="match status" value="1"/>
</dbReference>
<dbReference type="GeneID" id="34314472"/>
<dbReference type="AlphaFoldDB" id="A0A0E2AZT3"/>
<evidence type="ECO:0000313" key="3">
    <source>
        <dbReference type="Proteomes" id="UP000006253"/>
    </source>
</evidence>
<organism evidence="2 3">
    <name type="scientific">Leptospira kirschneri str. H1</name>
    <dbReference type="NCBI Taxonomy" id="1049966"/>
    <lineage>
        <taxon>Bacteria</taxon>
        <taxon>Pseudomonadati</taxon>
        <taxon>Spirochaetota</taxon>
        <taxon>Spirochaetia</taxon>
        <taxon>Leptospirales</taxon>
        <taxon>Leptospiraceae</taxon>
        <taxon>Leptospira</taxon>
    </lineage>
</organism>
<protein>
    <submittedName>
        <fullName evidence="2">Acetyltransferase (GNAT) domain protein</fullName>
    </submittedName>
</protein>
<proteinExistence type="predicted"/>
<dbReference type="Proteomes" id="UP000006253">
    <property type="component" value="Unassembled WGS sequence"/>
</dbReference>
<dbReference type="InterPro" id="IPR000182">
    <property type="entry name" value="GNAT_dom"/>
</dbReference>
<dbReference type="EMBL" id="AHMY02000054">
    <property type="protein sequence ID" value="EKO14476.1"/>
    <property type="molecule type" value="Genomic_DNA"/>
</dbReference>
<accession>A0A0E2AZT3</accession>
<feature type="domain" description="N-acetyltransferase" evidence="1">
    <location>
        <begin position="17"/>
        <end position="156"/>
    </location>
</feature>
<dbReference type="InterPro" id="IPR016181">
    <property type="entry name" value="Acyl_CoA_acyltransferase"/>
</dbReference>
<evidence type="ECO:0000313" key="2">
    <source>
        <dbReference type="EMBL" id="EKO14476.1"/>
    </source>
</evidence>
<dbReference type="Pfam" id="PF13302">
    <property type="entry name" value="Acetyltransf_3"/>
    <property type="match status" value="1"/>
</dbReference>
<comment type="caution">
    <text evidence="2">The sequence shown here is derived from an EMBL/GenBank/DDBJ whole genome shotgun (WGS) entry which is preliminary data.</text>
</comment>